<dbReference type="AlphaFoldDB" id="A0A7J6F471"/>
<feature type="compositionally biased region" description="Polar residues" evidence="1">
    <location>
        <begin position="23"/>
        <end position="32"/>
    </location>
</feature>
<evidence type="ECO:0000256" key="1">
    <source>
        <dbReference type="SAM" id="MobiDB-lite"/>
    </source>
</evidence>
<dbReference type="PANTHER" id="PTHR31307">
    <property type="entry name" value="TRIHELIX TRANSCRIPTION FACTOR ASIL2"/>
    <property type="match status" value="1"/>
</dbReference>
<feature type="region of interest" description="Disordered" evidence="1">
    <location>
        <begin position="244"/>
        <end position="282"/>
    </location>
</feature>
<reference evidence="3 4" key="1">
    <citation type="journal article" date="2020" name="bioRxiv">
        <title>Sequence and annotation of 42 cannabis genomes reveals extensive copy number variation in cannabinoid synthesis and pathogen resistance genes.</title>
        <authorList>
            <person name="Mckernan K.J."/>
            <person name="Helbert Y."/>
            <person name="Kane L.T."/>
            <person name="Ebling H."/>
            <person name="Zhang L."/>
            <person name="Liu B."/>
            <person name="Eaton Z."/>
            <person name="Mclaughlin S."/>
            <person name="Kingan S."/>
            <person name="Baybayan P."/>
            <person name="Concepcion G."/>
            <person name="Jordan M."/>
            <person name="Riva A."/>
            <person name="Barbazuk W."/>
            <person name="Harkins T."/>
        </authorList>
    </citation>
    <scope>NUCLEOTIDE SEQUENCE [LARGE SCALE GENOMIC DNA]</scope>
    <source>
        <strain evidence="4">cv. Jamaican Lion 4</strain>
        <tissue evidence="3">Leaf</tissue>
    </source>
</reference>
<sequence>MEGIGDDNPRYPRKSYTPIPYGFSNSNSNPQKQRTRTRNIPFTRPIANFNHDYDEDDEMDDLNEETEHEDGNVNGGSRNFDEEEDFLRHPKKRRLKNLVSAYEFSPRVSLSDSGRNFSRVGDDDWTEHGMFVLLEVWGNRFLQLGRKSLRSEDWEEVAEKVSEASKIERKESQCRNMLELLKNKYKKEKLKMEQMGLTSSKWGFFKKIDMLMASSPRQDYGLACGVDSGEFVFMNTRVYLDRSDGFDEMRDSPMESEASEDETEDEKGGRDSDKGSSSSESFKVLTDSINQFGEIYGKIENSKRHQMMELEKLRKDFSKELELQKKQIMERTEAEIAKIRKEEEEDEDEDDDDDDDDDDEEEEDDVEEEDDDDDDGEAEAEAVVEEDQDTGVNAAVMLLVILLSLSPEKHGDLYFVTTAVVKEASALWSRKGFA</sequence>
<comment type="caution">
    <text evidence="3">The sequence shown here is derived from an EMBL/GenBank/DDBJ whole genome shotgun (WGS) entry which is preliminary data.</text>
</comment>
<feature type="compositionally biased region" description="Acidic residues" evidence="1">
    <location>
        <begin position="343"/>
        <end position="389"/>
    </location>
</feature>
<protein>
    <recommendedName>
        <fullName evidence="2">Myb/SANT-like DNA-binding domain-containing protein</fullName>
    </recommendedName>
</protein>
<feature type="compositionally biased region" description="Acidic residues" evidence="1">
    <location>
        <begin position="53"/>
        <end position="68"/>
    </location>
</feature>
<dbReference type="Gene3D" id="1.10.10.60">
    <property type="entry name" value="Homeodomain-like"/>
    <property type="match status" value="1"/>
</dbReference>
<feature type="region of interest" description="Disordered" evidence="1">
    <location>
        <begin position="338"/>
        <end position="389"/>
    </location>
</feature>
<proteinExistence type="predicted"/>
<dbReference type="GO" id="GO:0005634">
    <property type="term" value="C:nucleus"/>
    <property type="evidence" value="ECO:0007669"/>
    <property type="project" value="TreeGrafter"/>
</dbReference>
<evidence type="ECO:0000313" key="3">
    <source>
        <dbReference type="EMBL" id="KAF4365455.1"/>
    </source>
</evidence>
<accession>A0A7J6F471</accession>
<dbReference type="InterPro" id="IPR044823">
    <property type="entry name" value="ASIL1/2-like"/>
</dbReference>
<evidence type="ECO:0000313" key="4">
    <source>
        <dbReference type="Proteomes" id="UP000525078"/>
    </source>
</evidence>
<feature type="domain" description="Myb/SANT-like DNA-binding" evidence="2">
    <location>
        <begin position="123"/>
        <end position="211"/>
    </location>
</feature>
<dbReference type="EMBL" id="JAATIP010000159">
    <property type="protein sequence ID" value="KAF4365455.1"/>
    <property type="molecule type" value="Genomic_DNA"/>
</dbReference>
<dbReference type="GO" id="GO:0000976">
    <property type="term" value="F:transcription cis-regulatory region binding"/>
    <property type="evidence" value="ECO:0007669"/>
    <property type="project" value="TreeGrafter"/>
</dbReference>
<gene>
    <name evidence="3" type="ORF">F8388_012820</name>
</gene>
<feature type="region of interest" description="Disordered" evidence="1">
    <location>
        <begin position="1"/>
        <end position="85"/>
    </location>
</feature>
<dbReference type="Pfam" id="PF13837">
    <property type="entry name" value="Myb_DNA-bind_4"/>
    <property type="match status" value="1"/>
</dbReference>
<dbReference type="PANTHER" id="PTHR31307:SF8">
    <property type="entry name" value="ALCOHOL DEHYDROGENASE TRANSCRIPTION FACTOR MYB_SANT-LIKE FAMILY PROTEIN"/>
    <property type="match status" value="1"/>
</dbReference>
<feature type="compositionally biased region" description="Basic and acidic residues" evidence="1">
    <location>
        <begin position="244"/>
        <end position="253"/>
    </location>
</feature>
<dbReference type="Proteomes" id="UP000525078">
    <property type="component" value="Unassembled WGS sequence"/>
</dbReference>
<evidence type="ECO:0000259" key="2">
    <source>
        <dbReference type="Pfam" id="PF13837"/>
    </source>
</evidence>
<dbReference type="InterPro" id="IPR044822">
    <property type="entry name" value="Myb_DNA-bind_4"/>
</dbReference>
<organism evidence="3 4">
    <name type="scientific">Cannabis sativa</name>
    <name type="common">Hemp</name>
    <name type="synonym">Marijuana</name>
    <dbReference type="NCBI Taxonomy" id="3483"/>
    <lineage>
        <taxon>Eukaryota</taxon>
        <taxon>Viridiplantae</taxon>
        <taxon>Streptophyta</taxon>
        <taxon>Embryophyta</taxon>
        <taxon>Tracheophyta</taxon>
        <taxon>Spermatophyta</taxon>
        <taxon>Magnoliopsida</taxon>
        <taxon>eudicotyledons</taxon>
        <taxon>Gunneridae</taxon>
        <taxon>Pentapetalae</taxon>
        <taxon>rosids</taxon>
        <taxon>fabids</taxon>
        <taxon>Rosales</taxon>
        <taxon>Cannabaceae</taxon>
        <taxon>Cannabis</taxon>
    </lineage>
</organism>
<name>A0A7J6F471_CANSA</name>